<dbReference type="AlphaFoldDB" id="A0A4Y2SJ87"/>
<gene>
    <name evidence="1" type="ORF">AVEN_159764_1</name>
</gene>
<proteinExistence type="predicted"/>
<dbReference type="Proteomes" id="UP000499080">
    <property type="component" value="Unassembled WGS sequence"/>
</dbReference>
<evidence type="ECO:0000313" key="2">
    <source>
        <dbReference type="Proteomes" id="UP000499080"/>
    </source>
</evidence>
<sequence length="90" mass="9601">MVFCPYSSAPLRATSSSWMKTAIRSKLALPSLEGRSRSPPPMIVLQLLPEESGCGQGERLLGLHGSHSVLSILAPVQRVSLSCAGVWRVG</sequence>
<reference evidence="1 2" key="1">
    <citation type="journal article" date="2019" name="Sci. Rep.">
        <title>Orb-weaving spider Araneus ventricosus genome elucidates the spidroin gene catalogue.</title>
        <authorList>
            <person name="Kono N."/>
            <person name="Nakamura H."/>
            <person name="Ohtoshi R."/>
            <person name="Moran D.A.P."/>
            <person name="Shinohara A."/>
            <person name="Yoshida Y."/>
            <person name="Fujiwara M."/>
            <person name="Mori M."/>
            <person name="Tomita M."/>
            <person name="Arakawa K."/>
        </authorList>
    </citation>
    <scope>NUCLEOTIDE SEQUENCE [LARGE SCALE GENOMIC DNA]</scope>
</reference>
<comment type="caution">
    <text evidence="1">The sequence shown here is derived from an EMBL/GenBank/DDBJ whole genome shotgun (WGS) entry which is preliminary data.</text>
</comment>
<name>A0A4Y2SJ87_ARAVE</name>
<dbReference type="EMBL" id="BGPR01021774">
    <property type="protein sequence ID" value="GBN87360.1"/>
    <property type="molecule type" value="Genomic_DNA"/>
</dbReference>
<organism evidence="1 2">
    <name type="scientific">Araneus ventricosus</name>
    <name type="common">Orbweaver spider</name>
    <name type="synonym">Epeira ventricosa</name>
    <dbReference type="NCBI Taxonomy" id="182803"/>
    <lineage>
        <taxon>Eukaryota</taxon>
        <taxon>Metazoa</taxon>
        <taxon>Ecdysozoa</taxon>
        <taxon>Arthropoda</taxon>
        <taxon>Chelicerata</taxon>
        <taxon>Arachnida</taxon>
        <taxon>Araneae</taxon>
        <taxon>Araneomorphae</taxon>
        <taxon>Entelegynae</taxon>
        <taxon>Araneoidea</taxon>
        <taxon>Araneidae</taxon>
        <taxon>Araneus</taxon>
    </lineage>
</organism>
<protein>
    <submittedName>
        <fullName evidence="1">Uncharacterized protein</fullName>
    </submittedName>
</protein>
<accession>A0A4Y2SJ87</accession>
<evidence type="ECO:0000313" key="1">
    <source>
        <dbReference type="EMBL" id="GBN87360.1"/>
    </source>
</evidence>
<keyword evidence="2" id="KW-1185">Reference proteome</keyword>